<evidence type="ECO:0000313" key="2">
    <source>
        <dbReference type="Proteomes" id="UP000001203"/>
    </source>
</evidence>
<dbReference type="AlphaFoldDB" id="B1WUU9"/>
<protein>
    <submittedName>
        <fullName evidence="1">Uncharacterized protein</fullName>
    </submittedName>
</protein>
<sequence length="73" mass="8292">MARDWLKVTRSELNPLAKNIIRKGLQHFASTLKVLKSCQTLLGSELEAVGMTEKKKQSEVLAFLDYPKSLFIQ</sequence>
<dbReference type="Proteomes" id="UP000001203">
    <property type="component" value="Chromosome circular"/>
</dbReference>
<keyword evidence="2" id="KW-1185">Reference proteome</keyword>
<gene>
    <name evidence="1" type="ordered locus">cce_1200</name>
</gene>
<dbReference type="KEGG" id="cyt:cce_1200"/>
<evidence type="ECO:0000313" key="1">
    <source>
        <dbReference type="EMBL" id="ACB50550.1"/>
    </source>
</evidence>
<dbReference type="HOGENOM" id="CLU_2698442_0_0_3"/>
<accession>B1WUU9</accession>
<dbReference type="EMBL" id="CP000806">
    <property type="protein sequence ID" value="ACB50550.1"/>
    <property type="molecule type" value="Genomic_DNA"/>
</dbReference>
<proteinExistence type="predicted"/>
<name>B1WUU9_CROS5</name>
<organism evidence="1 2">
    <name type="scientific">Crocosphaera subtropica (strain ATCC 51142 / BH68)</name>
    <name type="common">Cyanothece sp. (strain ATCC 51142)</name>
    <dbReference type="NCBI Taxonomy" id="43989"/>
    <lineage>
        <taxon>Bacteria</taxon>
        <taxon>Bacillati</taxon>
        <taxon>Cyanobacteriota</taxon>
        <taxon>Cyanophyceae</taxon>
        <taxon>Oscillatoriophycideae</taxon>
        <taxon>Chroococcales</taxon>
        <taxon>Aphanothecaceae</taxon>
        <taxon>Crocosphaera</taxon>
        <taxon>Crocosphaera subtropica</taxon>
    </lineage>
</organism>
<reference evidence="1 2" key="1">
    <citation type="journal article" date="2008" name="Proc. Natl. Acad. Sci. U.S.A.">
        <title>The genome of Cyanothece 51142, a unicellular diazotrophic cyanobacterium important in the marine nitrogen cycle.</title>
        <authorList>
            <person name="Welsh E.A."/>
            <person name="Liberton M."/>
            <person name="Stoeckel J."/>
            <person name="Loh T."/>
            <person name="Elvitigala T."/>
            <person name="Wang C."/>
            <person name="Wollam A."/>
            <person name="Fulton R.S."/>
            <person name="Clifton S.W."/>
            <person name="Jacobs J.M."/>
            <person name="Aurora R."/>
            <person name="Ghosh B.K."/>
            <person name="Sherman L.A."/>
            <person name="Smith R.D."/>
            <person name="Wilson R.K."/>
            <person name="Pakrasi H.B."/>
        </authorList>
    </citation>
    <scope>NUCLEOTIDE SEQUENCE [LARGE SCALE GENOMIC DNA]</scope>
    <source>
        <strain evidence="2">ATCC 51142 / BH68</strain>
    </source>
</reference>